<dbReference type="Pfam" id="PF13238">
    <property type="entry name" value="AAA_18"/>
    <property type="match status" value="1"/>
</dbReference>
<evidence type="ECO:0000313" key="1">
    <source>
        <dbReference type="EMBL" id="CAD7035860.1"/>
    </source>
</evidence>
<sequence>MHVVILVGASGSGKTTIAKAVAERFPEAIEVLFFDSIGVPSADTMITEYGSVEGWQRAKTFEWMQRLVSLSGSGRNIILEGQMRLAFLSEGASAAGLSSYTPILIDCDDATRARRLIVDRQQPELATDDMMNWAAYLRSEALDVGCDVLDTSELSLEQAISYVAERSLSALP</sequence>
<dbReference type="Gene3D" id="3.40.50.300">
    <property type="entry name" value="P-loop containing nucleotide triphosphate hydrolases"/>
    <property type="match status" value="1"/>
</dbReference>
<comment type="caution">
    <text evidence="1">The sequence shown here is derived from an EMBL/GenBank/DDBJ whole genome shotgun (WGS) entry which is preliminary data.</text>
</comment>
<keyword evidence="2" id="KW-1185">Reference proteome</keyword>
<gene>
    <name evidence="1" type="ORF">REJC140_03461</name>
</gene>
<accession>A0ABM8PL41</accession>
<name>A0ABM8PL41_9HYPH</name>
<dbReference type="InterPro" id="IPR027417">
    <property type="entry name" value="P-loop_NTPase"/>
</dbReference>
<dbReference type="SUPFAM" id="SSF52540">
    <property type="entry name" value="P-loop containing nucleoside triphosphate hydrolases"/>
    <property type="match status" value="1"/>
</dbReference>
<dbReference type="EMBL" id="CABFWF030000011">
    <property type="protein sequence ID" value="CAD7035860.1"/>
    <property type="molecule type" value="Genomic_DNA"/>
</dbReference>
<dbReference type="Proteomes" id="UP000606921">
    <property type="component" value="Unassembled WGS sequence"/>
</dbReference>
<dbReference type="RefSeq" id="WP_142592501.1">
    <property type="nucleotide sequence ID" value="NZ_CABFWF030000011.1"/>
</dbReference>
<evidence type="ECO:0000313" key="2">
    <source>
        <dbReference type="Proteomes" id="UP000606921"/>
    </source>
</evidence>
<organism evidence="1 2">
    <name type="scientific">Pseudorhizobium endolithicum</name>
    <dbReference type="NCBI Taxonomy" id="1191678"/>
    <lineage>
        <taxon>Bacteria</taxon>
        <taxon>Pseudomonadati</taxon>
        <taxon>Pseudomonadota</taxon>
        <taxon>Alphaproteobacteria</taxon>
        <taxon>Hyphomicrobiales</taxon>
        <taxon>Rhizobiaceae</taxon>
        <taxon>Rhizobium/Agrobacterium group</taxon>
        <taxon>Pseudorhizobium</taxon>
    </lineage>
</organism>
<proteinExistence type="predicted"/>
<evidence type="ECO:0008006" key="3">
    <source>
        <dbReference type="Google" id="ProtNLM"/>
    </source>
</evidence>
<protein>
    <recommendedName>
        <fullName evidence="3">AAA+ ATPase domain-containing protein</fullName>
    </recommendedName>
</protein>
<reference evidence="1 2" key="1">
    <citation type="submission" date="2020-11" db="EMBL/GenBank/DDBJ databases">
        <authorList>
            <person name="Lassalle F."/>
        </authorList>
    </citation>
    <scope>NUCLEOTIDE SEQUENCE [LARGE SCALE GENOMIC DNA]</scope>
    <source>
        <strain evidence="1 2">JC140</strain>
    </source>
</reference>